<keyword evidence="6" id="KW-0687">Ribonucleoprotein</keyword>
<evidence type="ECO:0000256" key="6">
    <source>
        <dbReference type="ARBA" id="ARBA00023274"/>
    </source>
</evidence>
<feature type="compositionally biased region" description="Polar residues" evidence="10">
    <location>
        <begin position="183"/>
        <end position="192"/>
    </location>
</feature>
<dbReference type="EMBL" id="GGFJ01009416">
    <property type="protein sequence ID" value="MBW58557.1"/>
    <property type="molecule type" value="Transcribed_RNA"/>
</dbReference>
<feature type="region of interest" description="Disordered" evidence="10">
    <location>
        <begin position="178"/>
        <end position="207"/>
    </location>
</feature>
<evidence type="ECO:0000256" key="5">
    <source>
        <dbReference type="ARBA" id="ARBA00023128"/>
    </source>
</evidence>
<evidence type="ECO:0000256" key="10">
    <source>
        <dbReference type="SAM" id="MobiDB-lite"/>
    </source>
</evidence>
<dbReference type="SUPFAM" id="SSF57829">
    <property type="entry name" value="Zn-binding ribosomal proteins"/>
    <property type="match status" value="1"/>
</dbReference>
<evidence type="ECO:0000313" key="11">
    <source>
        <dbReference type="EMBL" id="MBW58557.1"/>
    </source>
</evidence>
<evidence type="ECO:0000256" key="4">
    <source>
        <dbReference type="ARBA" id="ARBA00022980"/>
    </source>
</evidence>
<name>A0A2M4BZP7_9DIPT</name>
<dbReference type="GO" id="GO:0005762">
    <property type="term" value="C:mitochondrial large ribosomal subunit"/>
    <property type="evidence" value="ECO:0007669"/>
    <property type="project" value="TreeGrafter"/>
</dbReference>
<evidence type="ECO:0000256" key="2">
    <source>
        <dbReference type="ARBA" id="ARBA00008560"/>
    </source>
</evidence>
<dbReference type="AlphaFoldDB" id="A0A2M4BZP7"/>
<sequence>MARLLRRLIDKLQDNLLVLEHHILGGNRFPPGGLALVGVEEQPLQRRPQSLASGPFSLRDLLGDGILWAVPKHRRTVEKRHKRKYGSPEYKLKILTPKSHLRSCATCGSDHEVGVLCPTCYRQVRIETEQMQEKIQQELKLDKVDREVVVLYASEKEEQPVEFWQDKRIVEMDKPRPPWFSRNLLQKATQTADPDPDALKPGADKLG</sequence>
<dbReference type="PANTHER" id="PTHR21026:SF2">
    <property type="entry name" value="LARGE RIBOSOMAL SUBUNIT PROTEIN BL32M"/>
    <property type="match status" value="1"/>
</dbReference>
<comment type="similarity">
    <text evidence="2">Belongs to the bacterial ribosomal protein bL32 family.</text>
</comment>
<evidence type="ECO:0000256" key="7">
    <source>
        <dbReference type="ARBA" id="ARBA00039935"/>
    </source>
</evidence>
<dbReference type="GO" id="GO:0006412">
    <property type="term" value="P:translation"/>
    <property type="evidence" value="ECO:0007669"/>
    <property type="project" value="InterPro"/>
</dbReference>
<evidence type="ECO:0000256" key="9">
    <source>
        <dbReference type="ARBA" id="ARBA00045766"/>
    </source>
</evidence>
<protein>
    <recommendedName>
        <fullName evidence="7">Large ribosomal subunit protein bL32m</fullName>
    </recommendedName>
    <alternativeName>
        <fullName evidence="8">39S ribosomal protein L32, mitochondrial</fullName>
    </alternativeName>
</protein>
<evidence type="ECO:0000256" key="3">
    <source>
        <dbReference type="ARBA" id="ARBA00022946"/>
    </source>
</evidence>
<keyword evidence="4 11" id="KW-0689">Ribosomal protein</keyword>
<comment type="function">
    <text evidence="9">Component of the mitochondrial large ribosomal subunit (mt-LSU). The mitochondrial ribosome (mitoribosome) is a large ribonucleoprotein complex responsible for the synthesis of proteins inside mitochondria.</text>
</comment>
<accession>A0A2M4BZP7</accession>
<comment type="subcellular location">
    <subcellularLocation>
        <location evidence="1">Mitochondrion</location>
    </subcellularLocation>
</comment>
<dbReference type="GO" id="GO:0003735">
    <property type="term" value="F:structural constituent of ribosome"/>
    <property type="evidence" value="ECO:0007669"/>
    <property type="project" value="TreeGrafter"/>
</dbReference>
<proteinExistence type="inferred from homology"/>
<evidence type="ECO:0000256" key="8">
    <source>
        <dbReference type="ARBA" id="ARBA00042577"/>
    </source>
</evidence>
<evidence type="ECO:0000256" key="1">
    <source>
        <dbReference type="ARBA" id="ARBA00004173"/>
    </source>
</evidence>
<keyword evidence="3" id="KW-0809">Transit peptide</keyword>
<reference evidence="11" key="1">
    <citation type="submission" date="2018-01" db="EMBL/GenBank/DDBJ databases">
        <title>An insight into the sialome of Amazonian anophelines.</title>
        <authorList>
            <person name="Ribeiro J.M."/>
            <person name="Scarpassa V."/>
            <person name="Calvo E."/>
        </authorList>
    </citation>
    <scope>NUCLEOTIDE SEQUENCE</scope>
    <source>
        <tissue evidence="11">Salivary glands</tissue>
    </source>
</reference>
<dbReference type="InterPro" id="IPR011332">
    <property type="entry name" value="Ribosomal_zn-bd"/>
</dbReference>
<organism evidence="11">
    <name type="scientific">Anopheles marajoara</name>
    <dbReference type="NCBI Taxonomy" id="58244"/>
    <lineage>
        <taxon>Eukaryota</taxon>
        <taxon>Metazoa</taxon>
        <taxon>Ecdysozoa</taxon>
        <taxon>Arthropoda</taxon>
        <taxon>Hexapoda</taxon>
        <taxon>Insecta</taxon>
        <taxon>Pterygota</taxon>
        <taxon>Neoptera</taxon>
        <taxon>Endopterygota</taxon>
        <taxon>Diptera</taxon>
        <taxon>Nematocera</taxon>
        <taxon>Culicoidea</taxon>
        <taxon>Culicidae</taxon>
        <taxon>Anophelinae</taxon>
        <taxon>Anopheles</taxon>
    </lineage>
</organism>
<dbReference type="PANTHER" id="PTHR21026">
    <property type="entry name" value="39S RIBOSOMAL PROTEIN L32, MITOCHONDRIAL"/>
    <property type="match status" value="1"/>
</dbReference>
<keyword evidence="5" id="KW-0496">Mitochondrion</keyword>
<dbReference type="InterPro" id="IPR051991">
    <property type="entry name" value="Mitoribosomal_protein_bL32"/>
</dbReference>